<organism evidence="2 3">
    <name type="scientific">Janthinobacterium agaricidamnosum NBRC 102515 = DSM 9628</name>
    <dbReference type="NCBI Taxonomy" id="1349767"/>
    <lineage>
        <taxon>Bacteria</taxon>
        <taxon>Pseudomonadati</taxon>
        <taxon>Pseudomonadota</taxon>
        <taxon>Betaproteobacteria</taxon>
        <taxon>Burkholderiales</taxon>
        <taxon>Oxalobacteraceae</taxon>
        <taxon>Janthinobacterium</taxon>
    </lineage>
</organism>
<reference evidence="2 3" key="1">
    <citation type="journal article" date="2015" name="Genome Announc.">
        <title>Genome Sequence of Mushroom Soft-Rot Pathogen Janthinobacterium agaricidamnosum.</title>
        <authorList>
            <person name="Graupner K."/>
            <person name="Lackner G."/>
            <person name="Hertweck C."/>
        </authorList>
    </citation>
    <scope>NUCLEOTIDE SEQUENCE [LARGE SCALE GENOMIC DNA]</scope>
    <source>
        <strain evidence="3">NBRC 102515 / DSM 9628</strain>
    </source>
</reference>
<evidence type="ECO:0000313" key="3">
    <source>
        <dbReference type="Proteomes" id="UP000027604"/>
    </source>
</evidence>
<dbReference type="RefSeq" id="WP_156484164.1">
    <property type="nucleotide sequence ID" value="NZ_BCTH01000121.1"/>
</dbReference>
<gene>
    <name evidence="2" type="ORF">GJA_3146</name>
</gene>
<dbReference type="HOGENOM" id="CLU_3153766_0_0_4"/>
<dbReference type="AlphaFoldDB" id="W0V8T7"/>
<sequence>MCATPEDASSAQDGGMRYHAARTGEPGDTIQALRSQRSLRVSMASKRP</sequence>
<proteinExistence type="predicted"/>
<dbReference type="PATRIC" id="fig|1349767.4.peg.4946"/>
<evidence type="ECO:0000313" key="2">
    <source>
        <dbReference type="EMBL" id="CDG83768.1"/>
    </source>
</evidence>
<name>W0V8T7_9BURK</name>
<evidence type="ECO:0000256" key="1">
    <source>
        <dbReference type="SAM" id="MobiDB-lite"/>
    </source>
</evidence>
<dbReference type="KEGG" id="jag:GJA_3146"/>
<keyword evidence="3" id="KW-1185">Reference proteome</keyword>
<accession>W0V8T7</accession>
<feature type="region of interest" description="Disordered" evidence="1">
    <location>
        <begin position="1"/>
        <end position="48"/>
    </location>
</feature>
<dbReference type="EMBL" id="HG322949">
    <property type="protein sequence ID" value="CDG83768.1"/>
    <property type="molecule type" value="Genomic_DNA"/>
</dbReference>
<dbReference type="Proteomes" id="UP000027604">
    <property type="component" value="Chromosome I"/>
</dbReference>
<protein>
    <submittedName>
        <fullName evidence="2">Uncharacterized protein</fullName>
    </submittedName>
</protein>